<name>A0A6J5QI26_9CAUD</name>
<reference evidence="2" key="1">
    <citation type="submission" date="2020-05" db="EMBL/GenBank/DDBJ databases">
        <authorList>
            <person name="Chiriac C."/>
            <person name="Salcher M."/>
            <person name="Ghai R."/>
            <person name="Kavagutti S V."/>
        </authorList>
    </citation>
    <scope>NUCLEOTIDE SEQUENCE</scope>
</reference>
<dbReference type="EMBL" id="LR797022">
    <property type="protein sequence ID" value="CAB4182026.1"/>
    <property type="molecule type" value="Genomic_DNA"/>
</dbReference>
<accession>A0A6J5QI26</accession>
<proteinExistence type="predicted"/>
<organism evidence="2">
    <name type="scientific">uncultured Caudovirales phage</name>
    <dbReference type="NCBI Taxonomy" id="2100421"/>
    <lineage>
        <taxon>Viruses</taxon>
        <taxon>Duplodnaviria</taxon>
        <taxon>Heunggongvirae</taxon>
        <taxon>Uroviricota</taxon>
        <taxon>Caudoviricetes</taxon>
        <taxon>Peduoviridae</taxon>
        <taxon>Maltschvirus</taxon>
        <taxon>Maltschvirus maltsch</taxon>
    </lineage>
</organism>
<dbReference type="Pfam" id="PF06568">
    <property type="entry name" value="YjiS-like"/>
    <property type="match status" value="1"/>
</dbReference>
<protein>
    <submittedName>
        <fullName evidence="2">COG5457 Uncharacterized conserved small protein</fullName>
    </submittedName>
</protein>
<evidence type="ECO:0000259" key="1">
    <source>
        <dbReference type="Pfam" id="PF06568"/>
    </source>
</evidence>
<gene>
    <name evidence="2" type="ORF">UFOVP1071_119</name>
</gene>
<feature type="domain" description="YjiS-like" evidence="1">
    <location>
        <begin position="9"/>
        <end position="44"/>
    </location>
</feature>
<dbReference type="InterPro" id="IPR009506">
    <property type="entry name" value="YjiS-like"/>
</dbReference>
<sequence length="61" mass="7292">MLALFAIILRKWNEYATFRKTQYELDRLTNRDLRDLGVARCDIEFIARKHAKEFYNASPAK</sequence>
<evidence type="ECO:0000313" key="2">
    <source>
        <dbReference type="EMBL" id="CAB4182026.1"/>
    </source>
</evidence>